<feature type="chain" id="PRO_5036272951" description="Sulfakinin" evidence="1">
    <location>
        <begin position="25"/>
        <end position="74"/>
    </location>
</feature>
<evidence type="ECO:0000313" key="5">
    <source>
        <dbReference type="Proteomes" id="UP000494256"/>
    </source>
</evidence>
<reference evidence="4 5" key="1">
    <citation type="submission" date="2020-04" db="EMBL/GenBank/DDBJ databases">
        <authorList>
            <person name="Wallbank WR R."/>
            <person name="Pardo Diaz C."/>
            <person name="Kozak K."/>
            <person name="Martin S."/>
            <person name="Jiggins C."/>
            <person name="Moest M."/>
            <person name="Warren A I."/>
            <person name="Byers J.R.P. K."/>
            <person name="Montejo-Kovacevich G."/>
            <person name="Yen C E."/>
        </authorList>
    </citation>
    <scope>NUCLEOTIDE SEQUENCE [LARGE SCALE GENOMIC DNA]</scope>
</reference>
<protein>
    <recommendedName>
        <fullName evidence="6">Sulfakinin</fullName>
    </recommendedName>
</protein>
<dbReference type="Proteomes" id="UP000494256">
    <property type="component" value="Unassembled WGS sequence"/>
</dbReference>
<dbReference type="EMBL" id="CADEBD010000288">
    <property type="protein sequence ID" value="CAB3231046.1"/>
    <property type="molecule type" value="Genomic_DNA"/>
</dbReference>
<accession>A0A8S0ZI96</accession>
<keyword evidence="4" id="KW-1185">Reference proteome</keyword>
<feature type="signal peptide" evidence="1">
    <location>
        <begin position="1"/>
        <end position="24"/>
    </location>
</feature>
<comment type="caution">
    <text evidence="2">The sequence shown here is derived from an EMBL/GenBank/DDBJ whole genome shotgun (WGS) entry which is preliminary data.</text>
</comment>
<gene>
    <name evidence="3" type="ORF">APLA_LOCUS12468</name>
    <name evidence="2" type="ORF">APLA_LOCUS4901</name>
</gene>
<dbReference type="EMBL" id="CADEBC010000540">
    <property type="protein sequence ID" value="CAB3250010.1"/>
    <property type="molecule type" value="Genomic_DNA"/>
</dbReference>
<evidence type="ECO:0000256" key="1">
    <source>
        <dbReference type="SAM" id="SignalP"/>
    </source>
</evidence>
<dbReference type="OrthoDB" id="7391291at2759"/>
<sequence length="74" mass="8673">MRVVSVVAVLISVALLLLMRCCESANLHSFALPEEDEEFRVRPRYREYTLNRRAVRAEDPFDDYGHLRFGRSDD</sequence>
<evidence type="ECO:0008006" key="6">
    <source>
        <dbReference type="Google" id="ProtNLM"/>
    </source>
</evidence>
<proteinExistence type="predicted"/>
<name>A0A8S0ZI96_ARCPL</name>
<dbReference type="Proteomes" id="UP000494106">
    <property type="component" value="Unassembled WGS sequence"/>
</dbReference>
<evidence type="ECO:0000313" key="4">
    <source>
        <dbReference type="Proteomes" id="UP000494106"/>
    </source>
</evidence>
<dbReference type="AlphaFoldDB" id="A0A8S0ZI96"/>
<evidence type="ECO:0000313" key="2">
    <source>
        <dbReference type="EMBL" id="CAB3231046.1"/>
    </source>
</evidence>
<evidence type="ECO:0000313" key="3">
    <source>
        <dbReference type="EMBL" id="CAB3250010.1"/>
    </source>
</evidence>
<organism evidence="2 5">
    <name type="scientific">Arctia plantaginis</name>
    <name type="common">Wood tiger moth</name>
    <name type="synonym">Phalaena plantaginis</name>
    <dbReference type="NCBI Taxonomy" id="874455"/>
    <lineage>
        <taxon>Eukaryota</taxon>
        <taxon>Metazoa</taxon>
        <taxon>Ecdysozoa</taxon>
        <taxon>Arthropoda</taxon>
        <taxon>Hexapoda</taxon>
        <taxon>Insecta</taxon>
        <taxon>Pterygota</taxon>
        <taxon>Neoptera</taxon>
        <taxon>Endopterygota</taxon>
        <taxon>Lepidoptera</taxon>
        <taxon>Glossata</taxon>
        <taxon>Ditrysia</taxon>
        <taxon>Noctuoidea</taxon>
        <taxon>Erebidae</taxon>
        <taxon>Arctiinae</taxon>
        <taxon>Arctia</taxon>
    </lineage>
</organism>
<keyword evidence="1" id="KW-0732">Signal</keyword>